<organism evidence="16 17">
    <name type="scientific">Pochonia chlamydosporia 170</name>
    <dbReference type="NCBI Taxonomy" id="1380566"/>
    <lineage>
        <taxon>Eukaryota</taxon>
        <taxon>Fungi</taxon>
        <taxon>Dikarya</taxon>
        <taxon>Ascomycota</taxon>
        <taxon>Pezizomycotina</taxon>
        <taxon>Sordariomycetes</taxon>
        <taxon>Hypocreomycetidae</taxon>
        <taxon>Hypocreales</taxon>
        <taxon>Clavicipitaceae</taxon>
        <taxon>Pochonia</taxon>
    </lineage>
</organism>
<protein>
    <recommendedName>
        <fullName evidence="13">beta-glucosidase</fullName>
        <ecNumber evidence="13">3.2.1.21</ecNumber>
    </recommendedName>
</protein>
<keyword evidence="5" id="KW-0964">Secreted</keyword>
<feature type="signal peptide" evidence="14">
    <location>
        <begin position="1"/>
        <end position="19"/>
    </location>
</feature>
<dbReference type="SMART" id="SM01217">
    <property type="entry name" value="Fn3_like"/>
    <property type="match status" value="1"/>
</dbReference>
<dbReference type="AlphaFoldDB" id="A0A179FHT6"/>
<dbReference type="InterPro" id="IPR017853">
    <property type="entry name" value="GH"/>
</dbReference>
<dbReference type="InterPro" id="IPR001764">
    <property type="entry name" value="Glyco_hydro_3_N"/>
</dbReference>
<dbReference type="InterPro" id="IPR036881">
    <property type="entry name" value="Glyco_hydro_3_C_sf"/>
</dbReference>
<dbReference type="PROSITE" id="PS00775">
    <property type="entry name" value="GLYCOSYL_HYDROL_F3"/>
    <property type="match status" value="1"/>
</dbReference>
<evidence type="ECO:0000313" key="16">
    <source>
        <dbReference type="EMBL" id="OAQ65126.1"/>
    </source>
</evidence>
<gene>
    <name evidence="16" type="ORF">VFPPC_06294</name>
</gene>
<feature type="domain" description="Fibronectin type III-like" evidence="15">
    <location>
        <begin position="681"/>
        <end position="747"/>
    </location>
</feature>
<evidence type="ECO:0000313" key="17">
    <source>
        <dbReference type="Proteomes" id="UP000078397"/>
    </source>
</evidence>
<keyword evidence="17" id="KW-1185">Reference proteome</keyword>
<evidence type="ECO:0000256" key="1">
    <source>
        <dbReference type="ARBA" id="ARBA00000448"/>
    </source>
</evidence>
<keyword evidence="10 13" id="KW-0119">Carbohydrate metabolism</keyword>
<dbReference type="PANTHER" id="PTHR42715:SF5">
    <property type="entry name" value="BETA-GLUCOSIDASE M-RELATED"/>
    <property type="match status" value="1"/>
</dbReference>
<evidence type="ECO:0000256" key="12">
    <source>
        <dbReference type="ARBA" id="ARBA00023326"/>
    </source>
</evidence>
<name>A0A179FHT6_METCM</name>
<dbReference type="InterPro" id="IPR026891">
    <property type="entry name" value="Fn3-like"/>
</dbReference>
<evidence type="ECO:0000256" key="7">
    <source>
        <dbReference type="ARBA" id="ARBA00022801"/>
    </source>
</evidence>
<dbReference type="InterPro" id="IPR002772">
    <property type="entry name" value="Glyco_hydro_3_C"/>
</dbReference>
<dbReference type="Proteomes" id="UP000078397">
    <property type="component" value="Unassembled WGS sequence"/>
</dbReference>
<comment type="subcellular location">
    <subcellularLocation>
        <location evidence="2">Secreted</location>
    </subcellularLocation>
</comment>
<dbReference type="RefSeq" id="XP_018142440.1">
    <property type="nucleotide sequence ID" value="XM_018285346.1"/>
</dbReference>
<dbReference type="GO" id="GO:0030245">
    <property type="term" value="P:cellulose catabolic process"/>
    <property type="evidence" value="ECO:0007669"/>
    <property type="project" value="UniProtKB-UniPathway"/>
</dbReference>
<comment type="catalytic activity">
    <reaction evidence="1 13">
        <text>Hydrolysis of terminal, non-reducing beta-D-glucosyl residues with release of beta-D-glucose.</text>
        <dbReference type="EC" id="3.2.1.21"/>
    </reaction>
</comment>
<comment type="pathway">
    <text evidence="3 13">Glycan metabolism; cellulose degradation.</text>
</comment>
<dbReference type="InterPro" id="IPR013783">
    <property type="entry name" value="Ig-like_fold"/>
</dbReference>
<keyword evidence="9" id="KW-0325">Glycoprotein</keyword>
<evidence type="ECO:0000256" key="4">
    <source>
        <dbReference type="ARBA" id="ARBA00005336"/>
    </source>
</evidence>
<comment type="similarity">
    <text evidence="4 13">Belongs to the glycosyl hydrolase 3 family.</text>
</comment>
<dbReference type="Pfam" id="PF14310">
    <property type="entry name" value="Fn3-like"/>
    <property type="match status" value="1"/>
</dbReference>
<evidence type="ECO:0000256" key="2">
    <source>
        <dbReference type="ARBA" id="ARBA00004613"/>
    </source>
</evidence>
<keyword evidence="12 13" id="KW-0624">Polysaccharide degradation</keyword>
<comment type="caution">
    <text evidence="16">The sequence shown here is derived from an EMBL/GenBank/DDBJ whole genome shotgun (WGS) entry which is preliminary data.</text>
</comment>
<dbReference type="Gene3D" id="3.20.20.300">
    <property type="entry name" value="Glycoside hydrolase, family 3, N-terminal domain"/>
    <property type="match status" value="1"/>
</dbReference>
<dbReference type="InterPro" id="IPR036962">
    <property type="entry name" value="Glyco_hydro_3_N_sf"/>
</dbReference>
<evidence type="ECO:0000256" key="10">
    <source>
        <dbReference type="ARBA" id="ARBA00023277"/>
    </source>
</evidence>
<keyword evidence="8" id="KW-0136">Cellulose degradation</keyword>
<evidence type="ECO:0000256" key="3">
    <source>
        <dbReference type="ARBA" id="ARBA00004987"/>
    </source>
</evidence>
<keyword evidence="7 13" id="KW-0378">Hydrolase</keyword>
<sequence>MLLSSILAVLPLLGERASAQPTSSLTHRDGTNDWGAALQKAKAMVGKMTLEEKVSLTGGVSANNGCSGNIAAISRLNFPGMCLSDAGNGLRATDAVSGFPSGIHVGASWNKDLTQKRGAAMGREFKKKGVNVLLGPVVGPAWTVVRGGRNWEGSSADPHLSGALAAETVQGVQGSNVITSTKHYIGNEQELNRVPDGDTEAVSTNIDDKAMHELFLWPFQDTVKAGSANIMCSYQRLNQTYGCANDKSLNGLLKGELGFEGFVVSDWGALYGGLEYATGGLDMGMPDAGTWGKTLINAVNNGSFPEARVTDMATRIIAAWYQVGQDQGFPKPGIGMPKSVSKPHDVIEGRDPNDLPIIQQGAIEGHVLVKNDRNTLPLQHPKIVSIFGYSANTPPKWTAAEDTDGSWTTGQAPALGLHNDQTPIGPKGTLFGGGGSGAVTPASFTSPQDALAAKAAKDGFTLHQDLNSSKPVVNSASDACIVFGNAWSSEGSDRPALQDEYTDTLIKSVASQCSKTIVVLHNAGVRLVDGFVDHPNVTAVLFAHLPGQDSGNALVSLLWGESNPSGKIPYTVARQESDYGPLLSPFAQSGSKSPQADYNQGIYTDYKYFEKNHIQPRYEFGYGLSYTRYDYSNIKLQGPSGNFQSQWPQDKISIGGQEDLWETIATVSFTLVNGGHVDGAEAAQLYVRIPGLRAKQLRGFEKPFLKAGQKTDVTFQLTRRDLSVWNTEAQKWQLQKGQYEIYIGRSSTKLPLKTYLTI</sequence>
<dbReference type="SUPFAM" id="SSF52279">
    <property type="entry name" value="Beta-D-glucan exohydrolase, C-terminal domain"/>
    <property type="match status" value="1"/>
</dbReference>
<dbReference type="EC" id="3.2.1.21" evidence="13"/>
<dbReference type="PANTHER" id="PTHR42715">
    <property type="entry name" value="BETA-GLUCOSIDASE"/>
    <property type="match status" value="1"/>
</dbReference>
<dbReference type="OrthoDB" id="416222at2759"/>
<keyword evidence="6 14" id="KW-0732">Signal</keyword>
<dbReference type="Gene3D" id="3.40.50.1700">
    <property type="entry name" value="Glycoside hydrolase family 3 C-terminal domain"/>
    <property type="match status" value="1"/>
</dbReference>
<evidence type="ECO:0000256" key="5">
    <source>
        <dbReference type="ARBA" id="ARBA00022525"/>
    </source>
</evidence>
<accession>A0A179FHT6</accession>
<dbReference type="InterPro" id="IPR019800">
    <property type="entry name" value="Glyco_hydro_3_AS"/>
</dbReference>
<dbReference type="STRING" id="1380566.A0A179FHT6"/>
<dbReference type="GeneID" id="28849340"/>
<dbReference type="GO" id="GO:0008422">
    <property type="term" value="F:beta-glucosidase activity"/>
    <property type="evidence" value="ECO:0007669"/>
    <property type="project" value="UniProtKB-EC"/>
</dbReference>
<evidence type="ECO:0000256" key="8">
    <source>
        <dbReference type="ARBA" id="ARBA00023001"/>
    </source>
</evidence>
<evidence type="ECO:0000259" key="15">
    <source>
        <dbReference type="SMART" id="SM01217"/>
    </source>
</evidence>
<keyword evidence="11 13" id="KW-0326">Glycosidase</keyword>
<evidence type="ECO:0000256" key="9">
    <source>
        <dbReference type="ARBA" id="ARBA00023180"/>
    </source>
</evidence>
<dbReference type="EMBL" id="LSBJ02000005">
    <property type="protein sequence ID" value="OAQ65126.1"/>
    <property type="molecule type" value="Genomic_DNA"/>
</dbReference>
<dbReference type="KEGG" id="pchm:VFPPC_06294"/>
<dbReference type="InterPro" id="IPR050288">
    <property type="entry name" value="Cellulose_deg_GH3"/>
</dbReference>
<dbReference type="SUPFAM" id="SSF51445">
    <property type="entry name" value="(Trans)glycosidases"/>
    <property type="match status" value="1"/>
</dbReference>
<dbReference type="Pfam" id="PF00933">
    <property type="entry name" value="Glyco_hydro_3"/>
    <property type="match status" value="1"/>
</dbReference>
<dbReference type="GO" id="GO:0005576">
    <property type="term" value="C:extracellular region"/>
    <property type="evidence" value="ECO:0007669"/>
    <property type="project" value="UniProtKB-SubCell"/>
</dbReference>
<reference evidence="16 17" key="1">
    <citation type="journal article" date="2016" name="PLoS Pathog.">
        <title>Biosynthesis of antibiotic leucinostatins in bio-control fungus Purpureocillium lilacinum and their inhibition on phytophthora revealed by genome mining.</title>
        <authorList>
            <person name="Wang G."/>
            <person name="Liu Z."/>
            <person name="Lin R."/>
            <person name="Li E."/>
            <person name="Mao Z."/>
            <person name="Ling J."/>
            <person name="Yang Y."/>
            <person name="Yin W.B."/>
            <person name="Xie B."/>
        </authorList>
    </citation>
    <scope>NUCLEOTIDE SEQUENCE [LARGE SCALE GENOMIC DNA]</scope>
    <source>
        <strain evidence="16">170</strain>
    </source>
</reference>
<evidence type="ECO:0000256" key="6">
    <source>
        <dbReference type="ARBA" id="ARBA00022729"/>
    </source>
</evidence>
<dbReference type="PRINTS" id="PR00133">
    <property type="entry name" value="GLHYDRLASE3"/>
</dbReference>
<evidence type="ECO:0000256" key="13">
    <source>
        <dbReference type="RuleBase" id="RU361161"/>
    </source>
</evidence>
<evidence type="ECO:0000256" key="14">
    <source>
        <dbReference type="SAM" id="SignalP"/>
    </source>
</evidence>
<evidence type="ECO:0000256" key="11">
    <source>
        <dbReference type="ARBA" id="ARBA00023295"/>
    </source>
</evidence>
<dbReference type="UniPathway" id="UPA00696"/>
<dbReference type="FunFam" id="3.20.20.300:FF:000002">
    <property type="entry name" value="Probable beta-glucosidase"/>
    <property type="match status" value="1"/>
</dbReference>
<dbReference type="Gene3D" id="2.60.40.10">
    <property type="entry name" value="Immunoglobulins"/>
    <property type="match status" value="1"/>
</dbReference>
<proteinExistence type="inferred from homology"/>
<dbReference type="Pfam" id="PF01915">
    <property type="entry name" value="Glyco_hydro_3_C"/>
    <property type="match status" value="1"/>
</dbReference>
<feature type="chain" id="PRO_5008101684" description="beta-glucosidase" evidence="14">
    <location>
        <begin position="20"/>
        <end position="758"/>
    </location>
</feature>